<dbReference type="Pfam" id="PF16197">
    <property type="entry name" value="KAsynt_C_assoc"/>
    <property type="match status" value="1"/>
</dbReference>
<dbReference type="InterPro" id="IPR020841">
    <property type="entry name" value="PKS_Beta-ketoAc_synthase_dom"/>
</dbReference>
<keyword evidence="1" id="KW-0596">Phosphopantetheine</keyword>
<evidence type="ECO:0000256" key="1">
    <source>
        <dbReference type="ARBA" id="ARBA00022450"/>
    </source>
</evidence>
<dbReference type="SUPFAM" id="SSF53901">
    <property type="entry name" value="Thiolase-like"/>
    <property type="match status" value="1"/>
</dbReference>
<dbReference type="InterPro" id="IPR016039">
    <property type="entry name" value="Thiolase-like"/>
</dbReference>
<dbReference type="InterPro" id="IPR032821">
    <property type="entry name" value="PKS_assoc"/>
</dbReference>
<dbReference type="SUPFAM" id="SSF56214">
    <property type="entry name" value="4'-phosphopantetheinyl transferase"/>
    <property type="match status" value="1"/>
</dbReference>
<dbReference type="InterPro" id="IPR037143">
    <property type="entry name" value="4-PPantetheinyl_Trfase_dom_sf"/>
</dbReference>
<dbReference type="InterPro" id="IPR014030">
    <property type="entry name" value="Ketoacyl_synth_N"/>
</dbReference>
<dbReference type="InterPro" id="IPR014043">
    <property type="entry name" value="Acyl_transferase_dom"/>
</dbReference>
<evidence type="ECO:0000313" key="6">
    <source>
        <dbReference type="Proteomes" id="UP001595645"/>
    </source>
</evidence>
<evidence type="ECO:0000259" key="4">
    <source>
        <dbReference type="PROSITE" id="PS52004"/>
    </source>
</evidence>
<dbReference type="Gene3D" id="3.10.129.110">
    <property type="entry name" value="Polyketide synthase dehydratase"/>
    <property type="match status" value="1"/>
</dbReference>
<organism evidence="5 6">
    <name type="scientific">Amycolatopsis speibonae</name>
    <dbReference type="NCBI Taxonomy" id="1450224"/>
    <lineage>
        <taxon>Bacteria</taxon>
        <taxon>Bacillati</taxon>
        <taxon>Actinomycetota</taxon>
        <taxon>Actinomycetes</taxon>
        <taxon>Pseudonocardiales</taxon>
        <taxon>Pseudonocardiaceae</taxon>
        <taxon>Amycolatopsis</taxon>
    </lineage>
</organism>
<protein>
    <submittedName>
        <fullName evidence="5">Beta-ketoacyl synthase N-terminal-like domain-containing protein</fullName>
    </submittedName>
</protein>
<dbReference type="Gene3D" id="3.40.366.10">
    <property type="entry name" value="Malonyl-Coenzyme A Acyl Carrier Protein, domain 2"/>
    <property type="match status" value="1"/>
</dbReference>
<dbReference type="Gene3D" id="3.40.47.10">
    <property type="match status" value="1"/>
</dbReference>
<dbReference type="PROSITE" id="PS00606">
    <property type="entry name" value="KS3_1"/>
    <property type="match status" value="1"/>
</dbReference>
<dbReference type="InterPro" id="IPR001227">
    <property type="entry name" value="Ac_transferase_dom_sf"/>
</dbReference>
<dbReference type="InterPro" id="IPR049551">
    <property type="entry name" value="PKS_DH_C"/>
</dbReference>
<dbReference type="RefSeq" id="WP_378241467.1">
    <property type="nucleotide sequence ID" value="NZ_JBHRWK010000038.1"/>
</dbReference>
<dbReference type="InterPro" id="IPR042104">
    <property type="entry name" value="PKS_dehydratase_sf"/>
</dbReference>
<keyword evidence="6" id="KW-1185">Reference proteome</keyword>
<accession>A0ABV7P427</accession>
<dbReference type="Pfam" id="PF00698">
    <property type="entry name" value="Acyl_transf_1"/>
    <property type="match status" value="1"/>
</dbReference>
<dbReference type="InterPro" id="IPR014031">
    <property type="entry name" value="Ketoacyl_synth_C"/>
</dbReference>
<dbReference type="Proteomes" id="UP001595645">
    <property type="component" value="Unassembled WGS sequence"/>
</dbReference>
<dbReference type="SMART" id="SM00827">
    <property type="entry name" value="PKS_AT"/>
    <property type="match status" value="1"/>
</dbReference>
<dbReference type="InterPro" id="IPR016035">
    <property type="entry name" value="Acyl_Trfase/lysoPLipase"/>
</dbReference>
<keyword evidence="2" id="KW-0597">Phosphoprotein</keyword>
<dbReference type="InterPro" id="IPR018201">
    <property type="entry name" value="Ketoacyl_synth_AS"/>
</dbReference>
<dbReference type="InterPro" id="IPR052568">
    <property type="entry name" value="PKS-FAS_Synthase"/>
</dbReference>
<dbReference type="Pfam" id="PF00109">
    <property type="entry name" value="ketoacyl-synt"/>
    <property type="match status" value="1"/>
</dbReference>
<dbReference type="PANTHER" id="PTHR43074">
    <property type="entry name" value="OMEGA-3 POLYUNSATURATED FATTY ACID SYNTHASE PFAB-RELATED"/>
    <property type="match status" value="1"/>
</dbReference>
<dbReference type="SMART" id="SM00825">
    <property type="entry name" value="PKS_KS"/>
    <property type="match status" value="1"/>
</dbReference>
<dbReference type="Pfam" id="PF02801">
    <property type="entry name" value="Ketoacyl-synt_C"/>
    <property type="match status" value="1"/>
</dbReference>
<reference evidence="6" key="1">
    <citation type="journal article" date="2019" name="Int. J. Syst. Evol. Microbiol.">
        <title>The Global Catalogue of Microorganisms (GCM) 10K type strain sequencing project: providing services to taxonomists for standard genome sequencing and annotation.</title>
        <authorList>
            <consortium name="The Broad Institute Genomics Platform"/>
            <consortium name="The Broad Institute Genome Sequencing Center for Infectious Disease"/>
            <person name="Wu L."/>
            <person name="Ma J."/>
        </authorList>
    </citation>
    <scope>NUCLEOTIDE SEQUENCE [LARGE SCALE GENOMIC DNA]</scope>
    <source>
        <strain evidence="6">CGMCC 4.7676</strain>
    </source>
</reference>
<name>A0ABV7P427_9PSEU</name>
<dbReference type="CDD" id="cd00833">
    <property type="entry name" value="PKS"/>
    <property type="match status" value="1"/>
</dbReference>
<comment type="caution">
    <text evidence="5">The sequence shown here is derived from an EMBL/GenBank/DDBJ whole genome shotgun (WGS) entry which is preliminary data.</text>
</comment>
<dbReference type="Pfam" id="PF14765">
    <property type="entry name" value="PS-DH"/>
    <property type="match status" value="1"/>
</dbReference>
<evidence type="ECO:0000313" key="5">
    <source>
        <dbReference type="EMBL" id="MFC3452699.1"/>
    </source>
</evidence>
<dbReference type="PANTHER" id="PTHR43074:SF1">
    <property type="entry name" value="BETA-KETOACYL SYNTHASE FAMILY PROTEIN-RELATED"/>
    <property type="match status" value="1"/>
</dbReference>
<evidence type="ECO:0000256" key="2">
    <source>
        <dbReference type="ARBA" id="ARBA00022553"/>
    </source>
</evidence>
<dbReference type="EMBL" id="JBHRWK010000038">
    <property type="protein sequence ID" value="MFC3452699.1"/>
    <property type="molecule type" value="Genomic_DNA"/>
</dbReference>
<dbReference type="PROSITE" id="PS52004">
    <property type="entry name" value="KS3_2"/>
    <property type="match status" value="1"/>
</dbReference>
<dbReference type="SUPFAM" id="SSF52151">
    <property type="entry name" value="FabD/lysophospholipase-like"/>
    <property type="match status" value="1"/>
</dbReference>
<sequence>MSTGNDVAVVGMSVLLPGSPDLDTYWHNLTHGVDAITELPDGYGMPEFRGSRGGFLGELATVDAAALGVMPAALDSTEPDQLIALRVATAAVTDAGGERTIGDPGRAGVILGRGGYLTPGLARIDQRTAVADQLVHTLGELLPDVSPADLARVRSAYLDRLGPESLGDRIGLVANLAASRVANRLGLGGPAYTVDAACASSLIAVDHAVTELTSGRCDFVLAGGVHHGHHATLWNVFNGLGALSRTARSRPLDRDADGLLIGEGTAVVALKRLADARADGNRVYAVIRGTGVASDGGGVSLMHPASVGQIRAVRRAWAAAGLDPAEPGALGLLEAHATATPTGDAAELETLREVFGSPNGEHTVIGSVKSMIGHTMPASGMAGLVKAALAVHHGVLPPTLHCDNPHPALAGTRFRTIGTARPWQGRSPRRAAVNAFGFGGISAHVILEQDAHATPVVVREPIRVLRLSAESPERLAELLDQPDPVPTGHGIKLAVVEPTERKLAAARKAVRSGVAWRGRDDVWFSPRPLLADPGHRLVFVHPGLEAEFEPRLDDIAAYFSLPLPDLSSHSLGRHGRAVVAVSRFVHAALDRLGVTPDAVAGHSVGEWTAMISAGMFDDDQLDHVLDTYTVDSFEVPDLVFAALGCAAERVLPRLAGTGITLSHDNSPNQCIVCGPEQPVRTLLSELLDERIMGQLLPFRSGFHTPELEPYLKQIRLGSEKMPLRPATRPIWSATTASPYPAAPDDVRTLFYRHLLETVRFRTLIENLHGAGARVFVQAGPGRLNTLISDTLKDRDHLAIAANTTRHSGLGQLARVTAALWVEGREVSDELITPLRRHSRGRLDKLRLGSPLVSLGPDAAGLLGDQRDPVHSGHSEVDDLLHVTREAALSVLAAARRSPTEATKTTTREMSLRVMPHLRDHSFYAVPEDWPDDFDRFPVVPATELVRLMMELAAEPDTVPVAVHDARFEKWLAVEPAVKATFECVREQLDKVRVTARGYAGATVELGRRYPARTPPVWAGALAGERRPRLTARELYERRWMFHGPAYQGVTEITAISDDHVRGVINTPAAPGALLDNAGHLVGYWILETFDRNSRVFPVRFERIRFYTGHPPAGERLSCVVRIRAVTESTVTADVQLVRPGGRLWAFAEGWTVQRFASDERLRGVERSGGTSVLAERPTGDWAVVREAWPGLASREIMARRYLSRPEWTEYERQHPRDRRGWLLGRMAVKDAVRLYLWDIGWGQLYPIELEVTDTGPGRVTATRRHGPPLPDLTIAVARHDGIGAAAVRPPGTPVGIEVLPSGTAPGTPLSHEGKSYVIVCSPEEGTA</sequence>
<proteinExistence type="predicted"/>
<keyword evidence="3" id="KW-0808">Transferase</keyword>
<feature type="domain" description="Ketosynthase family 3 (KS3)" evidence="4">
    <location>
        <begin position="4"/>
        <end position="449"/>
    </location>
</feature>
<evidence type="ECO:0000256" key="3">
    <source>
        <dbReference type="ARBA" id="ARBA00022679"/>
    </source>
</evidence>
<gene>
    <name evidence="5" type="ORF">ACFOSH_24960</name>
</gene>